<dbReference type="RefSeq" id="WP_012854477.1">
    <property type="nucleotide sequence ID" value="NC_013510.1"/>
</dbReference>
<dbReference type="OrthoDB" id="3442919at2"/>
<evidence type="ECO:0000313" key="1">
    <source>
        <dbReference type="EMBL" id="ACY99694.1"/>
    </source>
</evidence>
<dbReference type="KEGG" id="tcu:Tcur_4167"/>
<sequence>MLKQKLLQRRVKKEISQISWAVELLRFEYKEKSDDESVHWELQRIRRAIRIAREVAHAKVPWKNYRSAYTWLLESELDKGERKMVLPPSLVSIPGGMCAEVALRDAYNALARFEIALVGRWVSRPRRHGGKDYTVPPEAVRLDWSGPVRPPVVVLSGRGPKLLRRPENLPPYVLYRVESNAAEPIAIRGRRRRMGRGRRLYPGDRYPYLSIDAPRDADWEISFFDAQSLERFGREISGKGSGYFVYTGPKGFARFEHDGTGFEGQVPHALLLGEIIEFGTDMCALGRLSMGGSDFVPLPGPAVLKVEAAGSWSIRVEPMTTAMIPVRSSAGLVEGGGGRSELFRYTGPSCTVRAKALSGEFGVVFRQLTDDLRIGHEVGLNGPESRTSEKQEATFTLHQNSLVQIISEDSSWRLEHFGKDLGEGVKIPLAVIEGKGNKVVPIPPELPYDSILEIRQEKPDDVAWRVGLRKLGETVVKGRKKRSSDKGYFNSYELHGEEGRFHFERHSSLNYLSVTSDAVWHLAFYETHDAVLLHRSATGKESEVLLYTGPPAIAKVANSRKGVRIKGYDLRWRELGVLADTVEATFPIKGPMILVVDARWNWSIETHGERRYNPDRDWFIDVTPLGEGDLPVRSFDTFIESANDEVIVYTGPRRELRLRRFTSEKWEDLQVHLLTEDLTRGPCLASVGWDHREASFVLEPGSLLHVVAGGDRWSIGA</sequence>
<name>D1A241_THECD</name>
<dbReference type="AlphaFoldDB" id="D1A241"/>
<dbReference type="Proteomes" id="UP000001918">
    <property type="component" value="Chromosome"/>
</dbReference>
<gene>
    <name evidence="1" type="ordered locus">Tcur_4167</name>
</gene>
<dbReference type="HOGENOM" id="CLU_385391_0_0_11"/>
<dbReference type="EMBL" id="CP001738">
    <property type="protein sequence ID" value="ACY99694.1"/>
    <property type="molecule type" value="Genomic_DNA"/>
</dbReference>
<proteinExistence type="predicted"/>
<protein>
    <submittedName>
        <fullName evidence="1">Uncharacterized protein</fullName>
    </submittedName>
</protein>
<keyword evidence="2" id="KW-1185">Reference proteome</keyword>
<reference evidence="1 2" key="1">
    <citation type="journal article" date="2011" name="Stand. Genomic Sci.">
        <title>Complete genome sequence of Thermomonospora curvata type strain (B9).</title>
        <authorList>
            <person name="Chertkov O."/>
            <person name="Sikorski J."/>
            <person name="Nolan M."/>
            <person name="Lapidus A."/>
            <person name="Lucas S."/>
            <person name="Del Rio T.G."/>
            <person name="Tice H."/>
            <person name="Cheng J.F."/>
            <person name="Goodwin L."/>
            <person name="Pitluck S."/>
            <person name="Liolios K."/>
            <person name="Ivanova N."/>
            <person name="Mavromatis K."/>
            <person name="Mikhailova N."/>
            <person name="Ovchinnikova G."/>
            <person name="Pati A."/>
            <person name="Chen A."/>
            <person name="Palaniappan K."/>
            <person name="Djao O.D."/>
            <person name="Land M."/>
            <person name="Hauser L."/>
            <person name="Chang Y.J."/>
            <person name="Jeffries C.D."/>
            <person name="Brettin T."/>
            <person name="Han C."/>
            <person name="Detter J.C."/>
            <person name="Rohde M."/>
            <person name="Goker M."/>
            <person name="Woyke T."/>
            <person name="Bristow J."/>
            <person name="Eisen J.A."/>
            <person name="Markowitz V."/>
            <person name="Hugenholtz P."/>
            <person name="Klenk H.P."/>
            <person name="Kyrpides N.C."/>
        </authorList>
    </citation>
    <scope>NUCLEOTIDE SEQUENCE [LARGE SCALE GENOMIC DNA]</scope>
    <source>
        <strain evidence="2">ATCC 19995 / DSM 43183 / JCM 3096 / KCTC 9072 / NBRC 15933 / NCIMB 10081 / Henssen B9</strain>
    </source>
</reference>
<accession>D1A241</accession>
<evidence type="ECO:0000313" key="2">
    <source>
        <dbReference type="Proteomes" id="UP000001918"/>
    </source>
</evidence>
<organism evidence="1 2">
    <name type="scientific">Thermomonospora curvata (strain ATCC 19995 / DSM 43183 / JCM 3096 / KCTC 9072 / NBRC 15933 / NCIMB 10081 / Henssen B9)</name>
    <dbReference type="NCBI Taxonomy" id="471852"/>
    <lineage>
        <taxon>Bacteria</taxon>
        <taxon>Bacillati</taxon>
        <taxon>Actinomycetota</taxon>
        <taxon>Actinomycetes</taxon>
        <taxon>Streptosporangiales</taxon>
        <taxon>Thermomonosporaceae</taxon>
        <taxon>Thermomonospora</taxon>
    </lineage>
</organism>